<dbReference type="EMBL" id="BAAABY010000007">
    <property type="protein sequence ID" value="GAA0445764.1"/>
    <property type="molecule type" value="Genomic_DNA"/>
</dbReference>
<reference evidence="2 3" key="1">
    <citation type="journal article" date="2019" name="Int. J. Syst. Evol. Microbiol.">
        <title>The Global Catalogue of Microorganisms (GCM) 10K type strain sequencing project: providing services to taxonomists for standard genome sequencing and annotation.</title>
        <authorList>
            <consortium name="The Broad Institute Genomics Platform"/>
            <consortium name="The Broad Institute Genome Sequencing Center for Infectious Disease"/>
            <person name="Wu L."/>
            <person name="Ma J."/>
        </authorList>
    </citation>
    <scope>NUCLEOTIDE SEQUENCE [LARGE SCALE GENOMIC DNA]</scope>
    <source>
        <strain evidence="2 3">JCM 4805</strain>
    </source>
</reference>
<proteinExistence type="predicted"/>
<evidence type="ECO:0000256" key="1">
    <source>
        <dbReference type="SAM" id="MobiDB-lite"/>
    </source>
</evidence>
<accession>A0ABN0ZFU7</accession>
<evidence type="ECO:0000313" key="2">
    <source>
        <dbReference type="EMBL" id="GAA0445764.1"/>
    </source>
</evidence>
<organism evidence="2 3">
    <name type="scientific">Streptomyces olivaceiscleroticus</name>
    <dbReference type="NCBI Taxonomy" id="68245"/>
    <lineage>
        <taxon>Bacteria</taxon>
        <taxon>Bacillati</taxon>
        <taxon>Actinomycetota</taxon>
        <taxon>Actinomycetes</taxon>
        <taxon>Kitasatosporales</taxon>
        <taxon>Streptomycetaceae</taxon>
        <taxon>Streptomyces</taxon>
    </lineage>
</organism>
<dbReference type="RefSeq" id="WP_346092866.1">
    <property type="nucleotide sequence ID" value="NZ_BAAABY010000007.1"/>
</dbReference>
<dbReference type="InterPro" id="IPR002918">
    <property type="entry name" value="Lipase_EstA/Esterase_EstB"/>
</dbReference>
<gene>
    <name evidence="2" type="ORF">GCM10010361_06930</name>
</gene>
<dbReference type="Proteomes" id="UP001500909">
    <property type="component" value="Unassembled WGS sequence"/>
</dbReference>
<keyword evidence="2" id="KW-0378">Hydrolase</keyword>
<dbReference type="InterPro" id="IPR029058">
    <property type="entry name" value="AB_hydrolase_fold"/>
</dbReference>
<dbReference type="SUPFAM" id="SSF53474">
    <property type="entry name" value="alpha/beta-Hydrolases"/>
    <property type="match status" value="1"/>
</dbReference>
<feature type="compositionally biased region" description="Low complexity" evidence="1">
    <location>
        <begin position="293"/>
        <end position="303"/>
    </location>
</feature>
<dbReference type="Gene3D" id="3.40.50.1820">
    <property type="entry name" value="alpha/beta hydrolase"/>
    <property type="match status" value="1"/>
</dbReference>
<dbReference type="PANTHER" id="PTHR32015">
    <property type="entry name" value="FASTING INDUCED LIPASE"/>
    <property type="match status" value="1"/>
</dbReference>
<sequence>MFPTGKGPKLPFTNPLEAVTQSVTGKMAEGLALVQAAAITTQAATALTRSPGIDDWSARPDDEHPRPVILVHGTFGNAETYWLTVAPVLAAAGYSVFRLDYGADPRIPIMHGLASMEQSAEELAAYVERVLAATGAEKVDIIGHSQGGMLPRYYLKFLGGATKVHHLIGLAPNNHGTTGNGIAALMKQYPASIELTNMVLPALTEQHKGSDFMNKLNDGEDTVDGVRYTVIATKYDEVVTPYSSCWLRGPNVRNVLLQDLCVADLSEHNAVVYSPFAMREVLRALSPAKPKKGTAGATRAATPQSEPAP</sequence>
<dbReference type="Pfam" id="PF01674">
    <property type="entry name" value="Lipase_2"/>
    <property type="match status" value="1"/>
</dbReference>
<feature type="region of interest" description="Disordered" evidence="1">
    <location>
        <begin position="287"/>
        <end position="309"/>
    </location>
</feature>
<dbReference type="GO" id="GO:0016787">
    <property type="term" value="F:hydrolase activity"/>
    <property type="evidence" value="ECO:0007669"/>
    <property type="project" value="UniProtKB-KW"/>
</dbReference>
<protein>
    <submittedName>
        <fullName evidence="2">Alpha/beta fold hydrolase</fullName>
    </submittedName>
</protein>
<comment type="caution">
    <text evidence="2">The sequence shown here is derived from an EMBL/GenBank/DDBJ whole genome shotgun (WGS) entry which is preliminary data.</text>
</comment>
<dbReference type="PANTHER" id="PTHR32015:SF1">
    <property type="entry name" value="LIPASE"/>
    <property type="match status" value="1"/>
</dbReference>
<evidence type="ECO:0000313" key="3">
    <source>
        <dbReference type="Proteomes" id="UP001500909"/>
    </source>
</evidence>
<keyword evidence="3" id="KW-1185">Reference proteome</keyword>
<name>A0ABN0ZFU7_9ACTN</name>